<keyword evidence="3" id="KW-1185">Reference proteome</keyword>
<evidence type="ECO:0000313" key="2">
    <source>
        <dbReference type="EMBL" id="QDS68539.1"/>
    </source>
</evidence>
<evidence type="ECO:0000256" key="1">
    <source>
        <dbReference type="SAM" id="MobiDB-lite"/>
    </source>
</evidence>
<dbReference type="Proteomes" id="UP000316270">
    <property type="component" value="Chromosome 1"/>
</dbReference>
<dbReference type="OrthoDB" id="10661764at2759"/>
<feature type="compositionally biased region" description="Basic and acidic residues" evidence="1">
    <location>
        <begin position="694"/>
        <end position="710"/>
    </location>
</feature>
<name>A0A517KYS8_9PEZI</name>
<dbReference type="AlphaFoldDB" id="A0A517KYS8"/>
<feature type="region of interest" description="Disordered" evidence="1">
    <location>
        <begin position="24"/>
        <end position="48"/>
    </location>
</feature>
<organism evidence="2 3">
    <name type="scientific">Venturia effusa</name>
    <dbReference type="NCBI Taxonomy" id="50376"/>
    <lineage>
        <taxon>Eukaryota</taxon>
        <taxon>Fungi</taxon>
        <taxon>Dikarya</taxon>
        <taxon>Ascomycota</taxon>
        <taxon>Pezizomycotina</taxon>
        <taxon>Dothideomycetes</taxon>
        <taxon>Pleosporomycetidae</taxon>
        <taxon>Venturiales</taxon>
        <taxon>Venturiaceae</taxon>
        <taxon>Venturia</taxon>
    </lineage>
</organism>
<accession>A0A517KYS8</accession>
<gene>
    <name evidence="2" type="ORF">FKW77_010906</name>
</gene>
<protein>
    <submittedName>
        <fullName evidence="2">Uncharacterized protein</fullName>
    </submittedName>
</protein>
<feature type="compositionally biased region" description="Polar residues" evidence="1">
    <location>
        <begin position="413"/>
        <end position="441"/>
    </location>
</feature>
<feature type="region of interest" description="Disordered" evidence="1">
    <location>
        <begin position="579"/>
        <end position="598"/>
    </location>
</feature>
<reference evidence="2 3" key="1">
    <citation type="submission" date="2019-07" db="EMBL/GenBank/DDBJ databases">
        <title>Finished genome of Venturia effusa.</title>
        <authorList>
            <person name="Young C.A."/>
            <person name="Cox M.P."/>
            <person name="Ganley A.R.D."/>
            <person name="David W.J."/>
        </authorList>
    </citation>
    <scope>NUCLEOTIDE SEQUENCE [LARGE SCALE GENOMIC DNA]</scope>
    <source>
        <strain evidence="3">albino</strain>
    </source>
</reference>
<evidence type="ECO:0000313" key="3">
    <source>
        <dbReference type="Proteomes" id="UP000316270"/>
    </source>
</evidence>
<sequence length="730" mass="81916">MPGPDHRPRPCPSTRTDYCRAHASQFDTRERKIHPIPSAHKSRRPSRRAKTYQAQYLSHHIPAVRQHFAYQPPLNGKAADFFGVDDARELASNFREFPDKIKAKTWRRRRFKVTKTNAMKPKVKRIVQVERTQTRPTHESGAEIPLISHFSWSEDDRKVKKAKRPKKEMEAREDKHSFGWTLTATSTLITTTEAYSFRDNHHAILRSYKQSCYPGLQTQPNPSLHTSHQKRPIITLPYDLSHGFLQARLQGPYDTQGIILSPQSPRASRTHSRPATIVTSTRFCSSFQPIPSTLCILEAATIYFNFGQPTDPIRSTITSQICAWADDGLKPAGFSLTTAISLSFIAPTDYADTTFDSATTAIYSGLSSATTLVTYFLQVLHSKFADPAGFPGLNKSLFGRESTQTPQIPPLDTDSTPLKTKKSSTPPRESESCNIPTPLKKTSNINTIRCTRPPTTSPDPTPSKAERVLGQKIDPGEDLRAKEVEISTGERLFPCQPETPTMPIHTRRFSSSRLEHAQEHVSLRPQGVSPKRLQVQLKPHLYPPMLFPAPTGTTNAVDEDLIDFSTEKEVTVSIALSNTPSSPLSCSNNTLPPSEASHFQQGLNTAPLLHSQTYTTIWQMRQEATFPTISDADTVHGARFEASEDDIGAVNEEPVELAAEPVVWPAVLRMQEEEDEERRVIRRRGDDFVMVTPHCDDGQGMEREKKEKSPLVKKVGKIWGRMFGRNGKKE</sequence>
<proteinExistence type="predicted"/>
<feature type="region of interest" description="Disordered" evidence="1">
    <location>
        <begin position="447"/>
        <end position="466"/>
    </location>
</feature>
<feature type="region of interest" description="Disordered" evidence="1">
    <location>
        <begin position="691"/>
        <end position="711"/>
    </location>
</feature>
<feature type="region of interest" description="Disordered" evidence="1">
    <location>
        <begin position="396"/>
        <end position="441"/>
    </location>
</feature>
<dbReference type="EMBL" id="CP042185">
    <property type="protein sequence ID" value="QDS68539.1"/>
    <property type="molecule type" value="Genomic_DNA"/>
</dbReference>